<organism evidence="2 3">
    <name type="scientific">Rhizobium subbaraonis</name>
    <dbReference type="NCBI Taxonomy" id="908946"/>
    <lineage>
        <taxon>Bacteria</taxon>
        <taxon>Pseudomonadati</taxon>
        <taxon>Pseudomonadota</taxon>
        <taxon>Alphaproteobacteria</taxon>
        <taxon>Hyphomicrobiales</taxon>
        <taxon>Rhizobiaceae</taxon>
        <taxon>Rhizobium/Agrobacterium group</taxon>
        <taxon>Rhizobium</taxon>
    </lineage>
</organism>
<dbReference type="Proteomes" id="UP000219167">
    <property type="component" value="Unassembled WGS sequence"/>
</dbReference>
<dbReference type="EMBL" id="OBQD01000032">
    <property type="protein sequence ID" value="SOC47724.1"/>
    <property type="molecule type" value="Genomic_DNA"/>
</dbReference>
<evidence type="ECO:0000313" key="2">
    <source>
        <dbReference type="EMBL" id="SOC47724.1"/>
    </source>
</evidence>
<evidence type="ECO:0000313" key="3">
    <source>
        <dbReference type="Proteomes" id="UP000219167"/>
    </source>
</evidence>
<keyword evidence="3" id="KW-1185">Reference proteome</keyword>
<name>A0A285V0T6_9HYPH</name>
<dbReference type="InterPro" id="IPR036513">
    <property type="entry name" value="STAS_dom_sf"/>
</dbReference>
<evidence type="ECO:0000259" key="1">
    <source>
        <dbReference type="PROSITE" id="PS50801"/>
    </source>
</evidence>
<dbReference type="PROSITE" id="PS50801">
    <property type="entry name" value="STAS"/>
    <property type="match status" value="1"/>
</dbReference>
<accession>A0A285V0T6</accession>
<dbReference type="RefSeq" id="WP_097143098.1">
    <property type="nucleotide sequence ID" value="NZ_OBQD01000032.1"/>
</dbReference>
<protein>
    <recommendedName>
        <fullName evidence="1">STAS domain-containing protein</fullName>
    </recommendedName>
</protein>
<feature type="domain" description="STAS" evidence="1">
    <location>
        <begin position="45"/>
        <end position="122"/>
    </location>
</feature>
<dbReference type="AlphaFoldDB" id="A0A285V0T6"/>
<dbReference type="SUPFAM" id="SSF52091">
    <property type="entry name" value="SpoIIaa-like"/>
    <property type="match status" value="1"/>
</dbReference>
<reference evidence="2 3" key="1">
    <citation type="submission" date="2017-08" db="EMBL/GenBank/DDBJ databases">
        <authorList>
            <person name="de Groot N.N."/>
        </authorList>
    </citation>
    <scope>NUCLEOTIDE SEQUENCE [LARGE SCALE GENOMIC DNA]</scope>
    <source>
        <strain evidence="2 3">JC85</strain>
    </source>
</reference>
<gene>
    <name evidence="2" type="ORF">SAMN05892877_13246</name>
</gene>
<sequence length="297" mass="32787">MVSSASVSQANNVPIGAYQLRTDQRGFDALADLHNRLSHFRDAVVAIDFTNVFWIDGHLAGPLLTIVSHARMQGNTIKLRGFKEDVLLILKKNGFLTDSAVDSYHTTIPVKFFSLSQEVEFAAYTRLHLGRKEMPKMSKALTGKIFEGIDELFANCSLHSHSPVKVVATGQFFPRSARLSFAISDGGRGIDGSLSSAGITYKSPEQAIDWAMQSNNTSRRGDIPGGLGLKLLRDFIHFNKGNLLVVSNKGLWRQSGKEVTTARLRNPFPGTAVVLEIMTNDDHVYDLKSSPDPRDIW</sequence>
<dbReference type="InterPro" id="IPR002645">
    <property type="entry name" value="STAS_dom"/>
</dbReference>
<dbReference type="OrthoDB" id="3194831at2"/>
<proteinExistence type="predicted"/>